<evidence type="ECO:0000256" key="13">
    <source>
        <dbReference type="SAM" id="Phobius"/>
    </source>
</evidence>
<keyword evidence="7" id="KW-1043">Host membrane</keyword>
<evidence type="ECO:0000256" key="9">
    <source>
        <dbReference type="ARBA" id="ARBA00023031"/>
    </source>
</evidence>
<evidence type="ECO:0000256" key="10">
    <source>
        <dbReference type="ARBA" id="ARBA00023136"/>
    </source>
</evidence>
<comment type="function">
    <text evidence="1">Plays a role in viral cell-to-cell propagation, by facilitating genome transport to neighboring plant cells through plasmosdesmata,.</text>
</comment>
<evidence type="ECO:0000256" key="4">
    <source>
        <dbReference type="ARBA" id="ARBA00013304"/>
    </source>
</evidence>
<keyword evidence="9" id="KW-0916">Viral movement protein</keyword>
<evidence type="ECO:0000256" key="12">
    <source>
        <dbReference type="ARBA" id="ARBA00032240"/>
    </source>
</evidence>
<feature type="transmembrane region" description="Helical" evidence="13">
    <location>
        <begin position="69"/>
        <end position="93"/>
    </location>
</feature>
<feature type="transmembrane region" description="Helical" evidence="13">
    <location>
        <begin position="12"/>
        <end position="30"/>
    </location>
</feature>
<comment type="similarity">
    <text evidence="3">Belongs to the Tymovirales TGBp2 protein family.</text>
</comment>
<dbReference type="InterPro" id="IPR001896">
    <property type="entry name" value="Plant_vir_prot"/>
</dbReference>
<evidence type="ECO:0000256" key="8">
    <source>
        <dbReference type="ARBA" id="ARBA00022989"/>
    </source>
</evidence>
<evidence type="ECO:0000256" key="1">
    <source>
        <dbReference type="ARBA" id="ARBA00002252"/>
    </source>
</evidence>
<dbReference type="GO" id="GO:0044167">
    <property type="term" value="C:host cell endoplasmic reticulum membrane"/>
    <property type="evidence" value="ECO:0007669"/>
    <property type="project" value="UniProtKB-SubCell"/>
</dbReference>
<evidence type="ECO:0000313" key="15">
    <source>
        <dbReference type="EMBL" id="AJS10766.1"/>
    </source>
</evidence>
<dbReference type="EMBL" id="KP115607">
    <property type="protein sequence ID" value="AJS10766.1"/>
    <property type="molecule type" value="Genomic_RNA"/>
</dbReference>
<evidence type="ECO:0000256" key="3">
    <source>
        <dbReference type="ARBA" id="ARBA00010321"/>
    </source>
</evidence>
<evidence type="ECO:0000256" key="5">
    <source>
        <dbReference type="ARBA" id="ARBA00022448"/>
    </source>
</evidence>
<protein>
    <recommendedName>
        <fullName evidence="4">Movement protein TGB2</fullName>
    </recommendedName>
    <alternativeName>
        <fullName evidence="12">Triple gene block 2 protein</fullName>
    </alternativeName>
</protein>
<name>A0A0D3RLK5_9VIRU</name>
<evidence type="ECO:0000256" key="11">
    <source>
        <dbReference type="ARBA" id="ARBA00023184"/>
    </source>
</evidence>
<organism evidence="15">
    <name type="scientific">Sweet potato chlorotic fleck virus</name>
    <dbReference type="NCBI Taxonomy" id="263004"/>
    <lineage>
        <taxon>Viruses</taxon>
        <taxon>Riboviria</taxon>
        <taxon>Orthornavirae</taxon>
        <taxon>Kitrinoviricota</taxon>
        <taxon>Alsuviricetes</taxon>
        <taxon>Tymovirales</taxon>
        <taxon>Betaflexiviridae</taxon>
        <taxon>Quinvirinae</taxon>
        <taxon>Carlavirus</taxon>
        <taxon>Carlavirus chloroipomoeae</taxon>
    </lineage>
</organism>
<keyword evidence="6 13" id="KW-0812">Transmembrane</keyword>
<accession>A0A0D3RLK5</accession>
<dbReference type="EMBL" id="KP115606">
    <property type="protein sequence ID" value="AJS10760.1"/>
    <property type="molecule type" value="Genomic_RNA"/>
</dbReference>
<dbReference type="Pfam" id="PF01307">
    <property type="entry name" value="Plant_vir_prot"/>
    <property type="match status" value="1"/>
</dbReference>
<sequence length="108" mass="11606">MSLTPPADYSKSVLAFSIGCGIAVIIFVTTRSTLPYVGDGQHSLPHGGTYCDAAKRVIYGKPSRGAFDWLYTSGSASYAIPLILCLTILIYCLSPKPQPVCHRCGLQH</sequence>
<comment type="subcellular location">
    <subcellularLocation>
        <location evidence="2">Host endoplasmic reticulum membrane</location>
    </subcellularLocation>
</comment>
<keyword evidence="11" id="KW-1038">Host endoplasmic reticulum</keyword>
<dbReference type="GO" id="GO:0046740">
    <property type="term" value="P:transport of virus in host, cell to cell"/>
    <property type="evidence" value="ECO:0007669"/>
    <property type="project" value="UniProtKB-KW"/>
</dbReference>
<evidence type="ECO:0000313" key="14">
    <source>
        <dbReference type="EMBL" id="AJS10760.1"/>
    </source>
</evidence>
<proteinExistence type="inferred from homology"/>
<evidence type="ECO:0000256" key="2">
    <source>
        <dbReference type="ARBA" id="ARBA00004625"/>
    </source>
</evidence>
<keyword evidence="10 13" id="KW-0472">Membrane</keyword>
<evidence type="ECO:0000256" key="6">
    <source>
        <dbReference type="ARBA" id="ARBA00022692"/>
    </source>
</evidence>
<keyword evidence="5" id="KW-0813">Transport</keyword>
<evidence type="ECO:0000256" key="7">
    <source>
        <dbReference type="ARBA" id="ARBA00022870"/>
    </source>
</evidence>
<reference evidence="15" key="1">
    <citation type="submission" date="2014-11" db="EMBL/GenBank/DDBJ databases">
        <title>Complete genome sequences of Sweet potato chlorotic fleck virus isolates from Korea.</title>
        <authorList>
            <person name="Kwak H.R."/>
            <person name="Kim M.K."/>
            <person name="Seo J.K."/>
            <person name="Kim J.S."/>
            <person name="Choi H.S."/>
        </authorList>
    </citation>
    <scope>NUCLEOTIDE SEQUENCE</scope>
    <source>
        <strain evidence="14">SC20</strain>
        <strain evidence="15">UN210</strain>
    </source>
</reference>
<keyword evidence="8 13" id="KW-1133">Transmembrane helix</keyword>